<accession>A0A923M570</accession>
<dbReference type="RefSeq" id="WP_187080643.1">
    <property type="nucleotide sequence ID" value="NZ_JACORU010000002.1"/>
</dbReference>
<dbReference type="Proteomes" id="UP000596827">
    <property type="component" value="Unassembled WGS sequence"/>
</dbReference>
<comment type="caution">
    <text evidence="1">The sequence shown here is derived from an EMBL/GenBank/DDBJ whole genome shotgun (WGS) entry which is preliminary data.</text>
</comment>
<evidence type="ECO:0000313" key="2">
    <source>
        <dbReference type="Proteomes" id="UP000596827"/>
    </source>
</evidence>
<organism evidence="1 2">
    <name type="scientific">Ramlibacter albus</name>
    <dbReference type="NCBI Taxonomy" id="2079448"/>
    <lineage>
        <taxon>Bacteria</taxon>
        <taxon>Pseudomonadati</taxon>
        <taxon>Pseudomonadota</taxon>
        <taxon>Betaproteobacteria</taxon>
        <taxon>Burkholderiales</taxon>
        <taxon>Comamonadaceae</taxon>
        <taxon>Ramlibacter</taxon>
    </lineage>
</organism>
<dbReference type="EMBL" id="JACORU010000002">
    <property type="protein sequence ID" value="MBC5764160.1"/>
    <property type="molecule type" value="Genomic_DNA"/>
</dbReference>
<keyword evidence="2" id="KW-1185">Reference proteome</keyword>
<proteinExistence type="predicted"/>
<sequence length="263" mass="28010">MSAQLAGRNMFIWRLAPVVKAEIGVAAMARKAEAAGLSGVWIKIAEGDEPFDNVRPRQLPLFKEVLQALREKKVSVWGWHVPHGGSVAHAAEEGAVAAQIAIDLGIDGVLMDAEGGSGYFNGGAVEADAYASALRSKLSAAKLGIAMCGNDIPKNFPGYAFDAFVKHARFNAPQVYYGASPSVNNRLERAIKANAHVKVPFVPVGAAWIGTGDGGCETASACAERAREFLRLVDEHGFVGCSFWHWMGAPAAFWQVMVETAQA</sequence>
<reference evidence="1" key="1">
    <citation type="submission" date="2020-08" db="EMBL/GenBank/DDBJ databases">
        <title>Ramlibacter sp. GTP1 16S ribosomal RNA gene genome sequencing and assembly.</title>
        <authorList>
            <person name="Kang M."/>
        </authorList>
    </citation>
    <scope>NUCLEOTIDE SEQUENCE</scope>
    <source>
        <strain evidence="1">GTP1</strain>
    </source>
</reference>
<gene>
    <name evidence="1" type="ORF">H8R02_06855</name>
</gene>
<protein>
    <submittedName>
        <fullName evidence="1">Uncharacterized protein</fullName>
    </submittedName>
</protein>
<name>A0A923M570_9BURK</name>
<evidence type="ECO:0000313" key="1">
    <source>
        <dbReference type="EMBL" id="MBC5764160.1"/>
    </source>
</evidence>
<dbReference type="AlphaFoldDB" id="A0A923M570"/>